<name>A0A810Q2U8_9FIRM</name>
<proteinExistence type="predicted"/>
<dbReference type="Proteomes" id="UP000681035">
    <property type="component" value="Chromosome"/>
</dbReference>
<dbReference type="InterPro" id="IPR025275">
    <property type="entry name" value="DUF4015"/>
</dbReference>
<keyword evidence="1" id="KW-0812">Transmembrane</keyword>
<keyword evidence="1" id="KW-1133">Transmembrane helix</keyword>
<dbReference type="KEGG" id="vcop:MM50RIKEN_24120"/>
<evidence type="ECO:0000259" key="2">
    <source>
        <dbReference type="Pfam" id="PF13200"/>
    </source>
</evidence>
<gene>
    <name evidence="3" type="ORF">MM50RIKEN_24120</name>
</gene>
<reference evidence="3" key="1">
    <citation type="submission" date="2020-09" db="EMBL/GenBank/DDBJ databases">
        <title>New species isolated from human feces.</title>
        <authorList>
            <person name="Kitahara M."/>
            <person name="Shigeno Y."/>
            <person name="Shime M."/>
            <person name="Matsumoto Y."/>
            <person name="Nakamura S."/>
            <person name="Motooka D."/>
            <person name="Fukuoka S."/>
            <person name="Nishikawa H."/>
            <person name="Benno Y."/>
        </authorList>
    </citation>
    <scope>NUCLEOTIDE SEQUENCE</scope>
    <source>
        <strain evidence="3">MM50</strain>
    </source>
</reference>
<accession>A0A810Q2U8</accession>
<evidence type="ECO:0000313" key="3">
    <source>
        <dbReference type="EMBL" id="BCK82649.1"/>
    </source>
</evidence>
<keyword evidence="4" id="KW-1185">Reference proteome</keyword>
<feature type="transmembrane region" description="Helical" evidence="1">
    <location>
        <begin position="15"/>
        <end position="34"/>
    </location>
</feature>
<feature type="domain" description="DUF4015" evidence="2">
    <location>
        <begin position="231"/>
        <end position="539"/>
    </location>
</feature>
<sequence length="553" mass="60897">MQATKETVQKRPHTALWIILCVVLLCAAGAALYFCRWAEKPLTLAEGYVAAGGLTADITDGEGAVLSQPVRGTKVTYVVEDEDKDHPGLVRLVLGEDNFGYLAREHLVTDPKDVVATKIIYVRTAVNLLDEAGAVPGRLVQKGEALTVTGWQDMDASGAVGRWQVEGGYIRAEYVTMDEPSAKAQYDQEVYQLHAERGDSWGGGDAAGLDYFPREKASFEGHPMPGEVKALYLNNESIAQAAEYVEVADSCGINAFVVDIMDGGAIAYPSEVMKQYSPSAYESAYNTLEVYQTGIKTLKNAGYYVIGRITAFNDPHLAEDHPECVIADQAGEPLQIGGMYWPSVYSRFVWQYKVELGLEAARLMGFDEIQFDYMRFPDGTWAFEEGTIDYRNENGESKAQAVQRFLMYACDRLHDAGVYVSADVFGECAEAYVTAYGQYWPAISNVVDAISAMPYPDHYGASGDWLPWEHPYETMYAFGQKAAQRQLETASPAAVRTWVQAYNAIREPYNTYGPEEVGAQIKALRDTGNTGGYLTWNGASPLGKYRALAPAFD</sequence>
<keyword evidence="1" id="KW-0472">Membrane</keyword>
<dbReference type="Pfam" id="PF13200">
    <property type="entry name" value="DUF4015"/>
    <property type="match status" value="1"/>
</dbReference>
<dbReference type="EMBL" id="AP023418">
    <property type="protein sequence ID" value="BCK82649.1"/>
    <property type="molecule type" value="Genomic_DNA"/>
</dbReference>
<evidence type="ECO:0000313" key="4">
    <source>
        <dbReference type="Proteomes" id="UP000681035"/>
    </source>
</evidence>
<dbReference type="AlphaFoldDB" id="A0A810Q2U8"/>
<protein>
    <recommendedName>
        <fullName evidence="2">DUF4015 domain-containing protein</fullName>
    </recommendedName>
</protein>
<evidence type="ECO:0000256" key="1">
    <source>
        <dbReference type="SAM" id="Phobius"/>
    </source>
</evidence>
<dbReference type="RefSeq" id="WP_213541199.1">
    <property type="nucleotide sequence ID" value="NZ_AP023418.1"/>
</dbReference>
<organism evidence="3 4">
    <name type="scientific">Vescimonas coprocola</name>
    <dbReference type="NCBI Taxonomy" id="2714355"/>
    <lineage>
        <taxon>Bacteria</taxon>
        <taxon>Bacillati</taxon>
        <taxon>Bacillota</taxon>
        <taxon>Clostridia</taxon>
        <taxon>Eubacteriales</taxon>
        <taxon>Oscillospiraceae</taxon>
        <taxon>Vescimonas</taxon>
    </lineage>
</organism>